<protein>
    <submittedName>
        <fullName evidence="2">Uncharacterized protein</fullName>
    </submittedName>
</protein>
<proteinExistence type="predicted"/>
<accession>A0A8H3J802</accession>
<comment type="caution">
    <text evidence="2">The sequence shown here is derived from an EMBL/GenBank/DDBJ whole genome shotgun (WGS) entry which is preliminary data.</text>
</comment>
<feature type="non-terminal residue" evidence="2">
    <location>
        <position position="1"/>
    </location>
</feature>
<dbReference type="Proteomes" id="UP000664534">
    <property type="component" value="Unassembled WGS sequence"/>
</dbReference>
<reference evidence="2" key="1">
    <citation type="submission" date="2021-03" db="EMBL/GenBank/DDBJ databases">
        <authorList>
            <person name="Tagirdzhanova G."/>
        </authorList>
    </citation>
    <scope>NUCLEOTIDE SEQUENCE</scope>
</reference>
<evidence type="ECO:0000256" key="1">
    <source>
        <dbReference type="SAM" id="MobiDB-lite"/>
    </source>
</evidence>
<feature type="compositionally biased region" description="Polar residues" evidence="1">
    <location>
        <begin position="37"/>
        <end position="46"/>
    </location>
</feature>
<name>A0A8H3J802_9LECA</name>
<organism evidence="2 3">
    <name type="scientific">Imshaugia aleurites</name>
    <dbReference type="NCBI Taxonomy" id="172621"/>
    <lineage>
        <taxon>Eukaryota</taxon>
        <taxon>Fungi</taxon>
        <taxon>Dikarya</taxon>
        <taxon>Ascomycota</taxon>
        <taxon>Pezizomycotina</taxon>
        <taxon>Lecanoromycetes</taxon>
        <taxon>OSLEUM clade</taxon>
        <taxon>Lecanoromycetidae</taxon>
        <taxon>Lecanorales</taxon>
        <taxon>Lecanorineae</taxon>
        <taxon>Parmeliaceae</taxon>
        <taxon>Imshaugia</taxon>
    </lineage>
</organism>
<dbReference type="OrthoDB" id="4725912at2759"/>
<feature type="compositionally biased region" description="Polar residues" evidence="1">
    <location>
        <begin position="1"/>
        <end position="23"/>
    </location>
</feature>
<dbReference type="EMBL" id="CAJPDT010000181">
    <property type="protein sequence ID" value="CAF9942339.1"/>
    <property type="molecule type" value="Genomic_DNA"/>
</dbReference>
<sequence>MMDQKSPNPNLTNSTTQEKSLMTDSPPPPYSTSLPPQNSNTQSSGFKSLPPQAYHTQAPMRTLLINYGNWKCSHITIQDTDELHTPLYDVKRSIAKPQMVFSTAQSIGTTTIATVIFHALHTRIDAMVTSRPIKLTTHLSLKSVYTYASPALQGTNLTWKTRNTNSDLKCVDEKGVVVARFRFSGLSLSKVGRLEIVDSRARDGAAFEELVVTGLAFAFYMQTIYATVH</sequence>
<feature type="region of interest" description="Disordered" evidence="1">
    <location>
        <begin position="1"/>
        <end position="52"/>
    </location>
</feature>
<evidence type="ECO:0000313" key="2">
    <source>
        <dbReference type="EMBL" id="CAF9942339.1"/>
    </source>
</evidence>
<dbReference type="AlphaFoldDB" id="A0A8H3J802"/>
<evidence type="ECO:0000313" key="3">
    <source>
        <dbReference type="Proteomes" id="UP000664534"/>
    </source>
</evidence>
<keyword evidence="3" id="KW-1185">Reference proteome</keyword>
<gene>
    <name evidence="2" type="ORF">IMSHALPRED_003627</name>
</gene>